<evidence type="ECO:0000313" key="6">
    <source>
        <dbReference type="EMBL" id="MBG6084269.1"/>
    </source>
</evidence>
<evidence type="ECO:0000256" key="3">
    <source>
        <dbReference type="SAM" id="MobiDB-lite"/>
    </source>
</evidence>
<dbReference type="PANTHER" id="PTHR13903:SF8">
    <property type="entry name" value="PIRIN"/>
    <property type="match status" value="1"/>
</dbReference>
<comment type="similarity">
    <text evidence="1 2">Belongs to the pirin family.</text>
</comment>
<accession>A0A931D4I0</accession>
<dbReference type="RefSeq" id="WP_196835604.1">
    <property type="nucleotide sequence ID" value="NZ_JADOTZ010000001.1"/>
</dbReference>
<dbReference type="CDD" id="cd02247">
    <property type="entry name" value="cupin_pirin_C"/>
    <property type="match status" value="1"/>
</dbReference>
<dbReference type="Proteomes" id="UP000625033">
    <property type="component" value="Unassembled WGS sequence"/>
</dbReference>
<dbReference type="Gene3D" id="2.60.120.10">
    <property type="entry name" value="Jelly Rolls"/>
    <property type="match status" value="1"/>
</dbReference>
<dbReference type="InterPro" id="IPR011051">
    <property type="entry name" value="RmlC_Cupin_sf"/>
</dbReference>
<dbReference type="InterPro" id="IPR014710">
    <property type="entry name" value="RmlC-like_jellyroll"/>
</dbReference>
<reference evidence="6" key="1">
    <citation type="submission" date="2020-11" db="EMBL/GenBank/DDBJ databases">
        <title>Sequencing the genomes of 1000 actinobacteria strains.</title>
        <authorList>
            <person name="Klenk H.-P."/>
        </authorList>
    </citation>
    <scope>NUCLEOTIDE SEQUENCE</scope>
    <source>
        <strain evidence="6">DSM 26152</strain>
    </source>
</reference>
<dbReference type="InterPro" id="IPR008778">
    <property type="entry name" value="Pirin_C_dom"/>
</dbReference>
<organism evidence="6 7">
    <name type="scientific">Zhihengliuella flava</name>
    <dbReference type="NCBI Taxonomy" id="1285193"/>
    <lineage>
        <taxon>Bacteria</taxon>
        <taxon>Bacillati</taxon>
        <taxon>Actinomycetota</taxon>
        <taxon>Actinomycetes</taxon>
        <taxon>Micrococcales</taxon>
        <taxon>Micrococcaceae</taxon>
        <taxon>Zhihengliuella</taxon>
    </lineage>
</organism>
<feature type="region of interest" description="Disordered" evidence="3">
    <location>
        <begin position="292"/>
        <end position="337"/>
    </location>
</feature>
<dbReference type="InterPro" id="IPR012093">
    <property type="entry name" value="Pirin"/>
</dbReference>
<evidence type="ECO:0000313" key="7">
    <source>
        <dbReference type="Proteomes" id="UP000625033"/>
    </source>
</evidence>
<feature type="domain" description="Pirin N-terminal" evidence="4">
    <location>
        <begin position="39"/>
        <end position="139"/>
    </location>
</feature>
<dbReference type="EMBL" id="JADOTZ010000001">
    <property type="protein sequence ID" value="MBG6084269.1"/>
    <property type="molecule type" value="Genomic_DNA"/>
</dbReference>
<dbReference type="AlphaFoldDB" id="A0A931D4I0"/>
<keyword evidence="7" id="KW-1185">Reference proteome</keyword>
<dbReference type="CDD" id="cd02909">
    <property type="entry name" value="cupin_pirin_N"/>
    <property type="match status" value="1"/>
</dbReference>
<dbReference type="Pfam" id="PF02678">
    <property type="entry name" value="Pirin"/>
    <property type="match status" value="1"/>
</dbReference>
<evidence type="ECO:0000256" key="2">
    <source>
        <dbReference type="RuleBase" id="RU003457"/>
    </source>
</evidence>
<protein>
    <submittedName>
        <fullName evidence="6">Redox-sensitive bicupin YhaK (Pirin superfamily)</fullName>
    </submittedName>
</protein>
<sequence length="337" mass="36387">MSDLELAPEAVTCAPGDECEGVKVLSPRDVPLGGIRHMSVRRTLPQRERSLIGPWCFLDHYGPDDVAHTGGMNVPRHPHTGLQTVSWLFTGAIDHRDSAGFAATVRPGEVNLMTAGRGISHSEFSTAETTVLHGAQLWLALPESARHMEPTFEHYAPEPVQRAGAVVRVFLGSLAGSESPVTTHHPTLGAEILLEPGAELVLDVDPTYEHGLLLDSGDLELDDVALPKDHLAYLPTGRQGLVLTAGERPVRALLVGGTPFGERIVMWWNFVGREHEEIAAYRAAWQAEIGAEPADPPSSGVYDDGAPVPRYGTFPPREPAALPAPALPNARLRPREQ</sequence>
<dbReference type="InterPro" id="IPR003829">
    <property type="entry name" value="Pirin_N_dom"/>
</dbReference>
<gene>
    <name evidence="6" type="ORF">IW252_001036</name>
</gene>
<proteinExistence type="inferred from homology"/>
<feature type="compositionally biased region" description="Low complexity" evidence="3">
    <location>
        <begin position="319"/>
        <end position="331"/>
    </location>
</feature>
<name>A0A931D4I0_9MICC</name>
<dbReference type="PANTHER" id="PTHR13903">
    <property type="entry name" value="PIRIN-RELATED"/>
    <property type="match status" value="1"/>
</dbReference>
<evidence type="ECO:0000259" key="4">
    <source>
        <dbReference type="Pfam" id="PF02678"/>
    </source>
</evidence>
<evidence type="ECO:0000256" key="1">
    <source>
        <dbReference type="ARBA" id="ARBA00008416"/>
    </source>
</evidence>
<dbReference type="SUPFAM" id="SSF51182">
    <property type="entry name" value="RmlC-like cupins"/>
    <property type="match status" value="1"/>
</dbReference>
<comment type="caution">
    <text evidence="6">The sequence shown here is derived from an EMBL/GenBank/DDBJ whole genome shotgun (WGS) entry which is preliminary data.</text>
</comment>
<feature type="domain" description="Pirin C-terminal" evidence="5">
    <location>
        <begin position="191"/>
        <end position="287"/>
    </location>
</feature>
<dbReference type="Pfam" id="PF05726">
    <property type="entry name" value="Pirin_C"/>
    <property type="match status" value="1"/>
</dbReference>
<evidence type="ECO:0000259" key="5">
    <source>
        <dbReference type="Pfam" id="PF05726"/>
    </source>
</evidence>